<dbReference type="AlphaFoldDB" id="A0A3L8R8Y7"/>
<name>A0A3L8R8Y7_STRRN</name>
<comment type="caution">
    <text evidence="1">The sequence shown here is derived from an EMBL/GenBank/DDBJ whole genome shotgun (WGS) entry which is preliminary data.</text>
</comment>
<dbReference type="GO" id="GO:0004497">
    <property type="term" value="F:monooxygenase activity"/>
    <property type="evidence" value="ECO:0007669"/>
    <property type="project" value="UniProtKB-KW"/>
</dbReference>
<keyword evidence="1" id="KW-0503">Monooxygenase</keyword>
<keyword evidence="1" id="KW-0560">Oxidoreductase</keyword>
<dbReference type="Gene3D" id="3.20.20.30">
    <property type="entry name" value="Luciferase-like domain"/>
    <property type="match status" value="1"/>
</dbReference>
<gene>
    <name evidence="1" type="ORF">D3C57_143060</name>
</gene>
<dbReference type="SUPFAM" id="SSF51679">
    <property type="entry name" value="Bacterial luciferase-like"/>
    <property type="match status" value="1"/>
</dbReference>
<protein>
    <submittedName>
        <fullName evidence="1">Monooxygenase</fullName>
    </submittedName>
</protein>
<evidence type="ECO:0000313" key="1">
    <source>
        <dbReference type="EMBL" id="RLV76156.1"/>
    </source>
</evidence>
<proteinExistence type="predicted"/>
<organism evidence="1 2">
    <name type="scientific">Streptomyces rapamycinicus (strain ATCC 29253 / DSM 41530 / NRRL 5491 / AYB-994)</name>
    <name type="common">Streptomyces hygroscopicus (strain ATCC 29253)</name>
    <dbReference type="NCBI Taxonomy" id="1343740"/>
    <lineage>
        <taxon>Bacteria</taxon>
        <taxon>Bacillati</taxon>
        <taxon>Actinomycetota</taxon>
        <taxon>Actinomycetes</taxon>
        <taxon>Kitasatosporales</taxon>
        <taxon>Streptomycetaceae</taxon>
        <taxon>Streptomyces</taxon>
        <taxon>Streptomyces violaceusniger group</taxon>
    </lineage>
</organism>
<evidence type="ECO:0000313" key="2">
    <source>
        <dbReference type="Proteomes" id="UP000281594"/>
    </source>
</evidence>
<dbReference type="Proteomes" id="UP000281594">
    <property type="component" value="Unassembled WGS sequence"/>
</dbReference>
<dbReference type="GO" id="GO:0016705">
    <property type="term" value="F:oxidoreductase activity, acting on paired donors, with incorporation or reduction of molecular oxygen"/>
    <property type="evidence" value="ECO:0007669"/>
    <property type="project" value="InterPro"/>
</dbReference>
<dbReference type="EMBL" id="QYCY01000002">
    <property type="protein sequence ID" value="RLV76156.1"/>
    <property type="molecule type" value="Genomic_DNA"/>
</dbReference>
<dbReference type="InterPro" id="IPR036661">
    <property type="entry name" value="Luciferase-like_sf"/>
</dbReference>
<accession>A0A3L8R8Y7</accession>
<dbReference type="RefSeq" id="WP_121825985.1">
    <property type="nucleotide sequence ID" value="NZ_CP085193.1"/>
</dbReference>
<reference evidence="1 2" key="1">
    <citation type="journal article" date="2018" name="J. Biol. Chem.">
        <title>Discovery of the actinoplanic acid pathway in Streptomyces rapamycinicus reveals a genetically conserved synergism with rapamycin.</title>
        <authorList>
            <person name="Mrak P."/>
            <person name="Krastel P."/>
            <person name="Pivk Lukancic P."/>
            <person name="Tao J."/>
            <person name="Pistorius D."/>
            <person name="Moore C.M."/>
        </authorList>
    </citation>
    <scope>NUCLEOTIDE SEQUENCE [LARGE SCALE GENOMIC DNA]</scope>
    <source>
        <strain evidence="1 2">NRRL 5491</strain>
    </source>
</reference>
<sequence>MIGTPDDAIEQIRRLQEVSGGGFGTYLIMGNEWARFDATKHSCELFTEHVMPVFQNQNTRLRASERWTRGHHDDLHAGQTAALRAASDKHAAEQEAKCLATD</sequence>